<comment type="similarity">
    <text evidence="1">Belongs to the short-chain dehydrogenases/reductases (SDR) family.</text>
</comment>
<dbReference type="SMART" id="SM00822">
    <property type="entry name" value="PKS_KR"/>
    <property type="match status" value="1"/>
</dbReference>
<evidence type="ECO:0000313" key="4">
    <source>
        <dbReference type="EMBL" id="TDG18326.1"/>
    </source>
</evidence>
<dbReference type="InterPro" id="IPR057326">
    <property type="entry name" value="KR_dom"/>
</dbReference>
<evidence type="ECO:0000256" key="2">
    <source>
        <dbReference type="ARBA" id="ARBA00023002"/>
    </source>
</evidence>
<dbReference type="EMBL" id="SMRP01000032">
    <property type="protein sequence ID" value="TDG18326.1"/>
    <property type="molecule type" value="Genomic_DNA"/>
</dbReference>
<dbReference type="AlphaFoldDB" id="A0A4R5LZV3"/>
<gene>
    <name evidence="4" type="ORF">EYW47_34700</name>
</gene>
<feature type="domain" description="Ketoreductase" evidence="3">
    <location>
        <begin position="10"/>
        <end position="193"/>
    </location>
</feature>
<dbReference type="InterPro" id="IPR020904">
    <property type="entry name" value="Sc_DH/Rdtase_CS"/>
</dbReference>
<dbReference type="GO" id="GO:0016491">
    <property type="term" value="F:oxidoreductase activity"/>
    <property type="evidence" value="ECO:0007669"/>
    <property type="project" value="UniProtKB-KW"/>
</dbReference>
<dbReference type="InterPro" id="IPR002347">
    <property type="entry name" value="SDR_fam"/>
</dbReference>
<dbReference type="SUPFAM" id="SSF51735">
    <property type="entry name" value="NAD(P)-binding Rossmann-fold domains"/>
    <property type="match status" value="1"/>
</dbReference>
<organism evidence="4 5">
    <name type="scientific">Paraburkholderia silviterrae</name>
    <dbReference type="NCBI Taxonomy" id="2528715"/>
    <lineage>
        <taxon>Bacteria</taxon>
        <taxon>Pseudomonadati</taxon>
        <taxon>Pseudomonadota</taxon>
        <taxon>Betaproteobacteria</taxon>
        <taxon>Burkholderiales</taxon>
        <taxon>Burkholderiaceae</taxon>
        <taxon>Paraburkholderia</taxon>
    </lineage>
</organism>
<evidence type="ECO:0000259" key="3">
    <source>
        <dbReference type="SMART" id="SM00822"/>
    </source>
</evidence>
<proteinExistence type="inferred from homology"/>
<keyword evidence="2" id="KW-0560">Oxidoreductase</keyword>
<comment type="caution">
    <text evidence="4">The sequence shown here is derived from an EMBL/GenBank/DDBJ whole genome shotgun (WGS) entry which is preliminary data.</text>
</comment>
<dbReference type="Proteomes" id="UP000295722">
    <property type="component" value="Unassembled WGS sequence"/>
</dbReference>
<keyword evidence="5" id="KW-1185">Reference proteome</keyword>
<sequence>MHTPLPLEGRTALVTGSSAGIGAACAQALLADGATVVLMGRRPDALERARQQLADAVPGCRVAAHTGDACVAVDIQNALQFAWSLNGRLDIVVPTVGGAAFRPLLMHDADSFRADLDLNITSAFLAIRHAAPLLAASGGGSIVCISSTAARINFRWLSGYCTAKAGLEALVRAAAEELAGAQIRVNAVRPGLTRSEATGPLFDNPAMLESFLEQVPLGVLGEPDYIARAVRYLAGPESGWVTGQSFAVDGGHELRKNPCVDDTIGHLFGAAALEAVKAGRAPNDV</sequence>
<accession>A0A4R5LZV3</accession>
<protein>
    <submittedName>
        <fullName evidence="4">SDR family oxidoreductase</fullName>
    </submittedName>
</protein>
<dbReference type="Pfam" id="PF13561">
    <property type="entry name" value="adh_short_C2"/>
    <property type="match status" value="1"/>
</dbReference>
<dbReference type="PANTHER" id="PTHR43639:SF1">
    <property type="entry name" value="SHORT-CHAIN DEHYDROGENASE_REDUCTASE FAMILY PROTEIN"/>
    <property type="match status" value="1"/>
</dbReference>
<dbReference type="Gene3D" id="3.40.50.720">
    <property type="entry name" value="NAD(P)-binding Rossmann-like Domain"/>
    <property type="match status" value="1"/>
</dbReference>
<dbReference type="PANTHER" id="PTHR43639">
    <property type="entry name" value="OXIDOREDUCTASE, SHORT-CHAIN DEHYDROGENASE/REDUCTASE FAMILY (AFU_ORTHOLOGUE AFUA_5G02870)"/>
    <property type="match status" value="1"/>
</dbReference>
<evidence type="ECO:0000256" key="1">
    <source>
        <dbReference type="ARBA" id="ARBA00006484"/>
    </source>
</evidence>
<evidence type="ECO:0000313" key="5">
    <source>
        <dbReference type="Proteomes" id="UP000295722"/>
    </source>
</evidence>
<dbReference type="OrthoDB" id="8991930at2"/>
<dbReference type="FunFam" id="3.40.50.720:FF:000084">
    <property type="entry name" value="Short-chain dehydrogenase reductase"/>
    <property type="match status" value="1"/>
</dbReference>
<dbReference type="CDD" id="cd05233">
    <property type="entry name" value="SDR_c"/>
    <property type="match status" value="1"/>
</dbReference>
<dbReference type="PROSITE" id="PS00061">
    <property type="entry name" value="ADH_SHORT"/>
    <property type="match status" value="1"/>
</dbReference>
<dbReference type="InterPro" id="IPR036291">
    <property type="entry name" value="NAD(P)-bd_dom_sf"/>
</dbReference>
<dbReference type="RefSeq" id="WP_133199331.1">
    <property type="nucleotide sequence ID" value="NZ_JBHUCW010000019.1"/>
</dbReference>
<dbReference type="PRINTS" id="PR00081">
    <property type="entry name" value="GDHRDH"/>
</dbReference>
<name>A0A4R5LZV3_9BURK</name>
<reference evidence="4 5" key="1">
    <citation type="submission" date="2019-03" db="EMBL/GenBank/DDBJ databases">
        <title>Paraburkholderia sp. 4M-K11, isolated from subtropical forest soil.</title>
        <authorList>
            <person name="Gao Z.-H."/>
            <person name="Qiu L.-H."/>
        </authorList>
    </citation>
    <scope>NUCLEOTIDE SEQUENCE [LARGE SCALE GENOMIC DNA]</scope>
    <source>
        <strain evidence="4 5">4M-K11</strain>
    </source>
</reference>